<evidence type="ECO:0000313" key="10">
    <source>
        <dbReference type="Proteomes" id="UP000051861"/>
    </source>
</evidence>
<evidence type="ECO:0000256" key="1">
    <source>
        <dbReference type="ARBA" id="ARBA00007261"/>
    </source>
</evidence>
<comment type="similarity">
    <text evidence="1">Belongs to the peptidase M16 family.</text>
</comment>
<evidence type="ECO:0000256" key="5">
    <source>
        <dbReference type="ARBA" id="ARBA00023049"/>
    </source>
</evidence>
<sequence>MTKFTSAALILLLFLSAQSLLKGSKVFPHDYKIEELENGLKVVSIPLNNPNIISYYTIVRSGSRNEVEPGKSGFAHFFEHMMFKGTKKFPREVYDDIITKLGAGRNAFTSDDYTFYYVVFAGRENLEKVLELEADKFMNIYYTEEMLKTEASVIEGEYYRSVSNPARKIYEILRDTAFEKHSYKHTVIGYFRDIIDMPNQFEYSQLYRKRFYAPDNTVILVAGDYDHDQLMEHIQKYYGGWEKSGYTLVTPEEPPQTKAKRAHYNWPTQTLPRLTVGFHGPAYSEEEIDKTALNLLAEIAFSHSSPLYQKLVIDEQKCLSLEASFGDRRDPYLLTFNSIVKKDEDLPYVEKAIFKELERLKKEPVSEEILADAKSNLKYTFANSMGTTDGVASALVFYINLTTDPETVNKLFDLYEKVTPEDIKQMAKKYFKTTNSTVVTLSGGKAK</sequence>
<evidence type="ECO:0000256" key="6">
    <source>
        <dbReference type="SAM" id="SignalP"/>
    </source>
</evidence>
<keyword evidence="2" id="KW-0645">Protease</keyword>
<dbReference type="PANTHER" id="PTHR43690">
    <property type="entry name" value="NARDILYSIN"/>
    <property type="match status" value="1"/>
</dbReference>
<reference evidence="9 10" key="1">
    <citation type="journal article" date="2015" name="Microbiome">
        <title>Genomic resolution of linkages in carbon, nitrogen, and sulfur cycling among widespread estuary sediment bacteria.</title>
        <authorList>
            <person name="Baker B.J."/>
            <person name="Lazar C.S."/>
            <person name="Teske A.P."/>
            <person name="Dick G.J."/>
        </authorList>
    </citation>
    <scope>NUCLEOTIDE SEQUENCE [LARGE SCALE GENOMIC DNA]</scope>
    <source>
        <strain evidence="9">DG_54_3</strain>
    </source>
</reference>
<dbReference type="Pfam" id="PF00675">
    <property type="entry name" value="Peptidase_M16"/>
    <property type="match status" value="1"/>
</dbReference>
<gene>
    <name evidence="9" type="ORF">AMJ44_01625</name>
</gene>
<keyword evidence="3" id="KW-0378">Hydrolase</keyword>
<feature type="chain" id="PRO_5006640434" description="Peptidase M16" evidence="6">
    <location>
        <begin position="20"/>
        <end position="447"/>
    </location>
</feature>
<evidence type="ECO:0000259" key="8">
    <source>
        <dbReference type="Pfam" id="PF05193"/>
    </source>
</evidence>
<dbReference type="InterPro" id="IPR011765">
    <property type="entry name" value="Pept_M16_N"/>
</dbReference>
<keyword evidence="6" id="KW-0732">Signal</keyword>
<dbReference type="InterPro" id="IPR007863">
    <property type="entry name" value="Peptidase_M16_C"/>
</dbReference>
<feature type="domain" description="Peptidase M16 N-terminal" evidence="7">
    <location>
        <begin position="58"/>
        <end position="188"/>
    </location>
</feature>
<dbReference type="Proteomes" id="UP000051861">
    <property type="component" value="Unassembled WGS sequence"/>
</dbReference>
<name>A0A0S7Y553_UNCSA</name>
<evidence type="ECO:0000256" key="3">
    <source>
        <dbReference type="ARBA" id="ARBA00022801"/>
    </source>
</evidence>
<protein>
    <recommendedName>
        <fullName evidence="11">Peptidase M16</fullName>
    </recommendedName>
</protein>
<dbReference type="GO" id="GO:0006508">
    <property type="term" value="P:proteolysis"/>
    <property type="evidence" value="ECO:0007669"/>
    <property type="project" value="UniProtKB-KW"/>
</dbReference>
<dbReference type="InterPro" id="IPR050626">
    <property type="entry name" value="Peptidase_M16"/>
</dbReference>
<dbReference type="EMBL" id="LIZX01000011">
    <property type="protein sequence ID" value="KPJ69885.1"/>
    <property type="molecule type" value="Genomic_DNA"/>
</dbReference>
<dbReference type="Gene3D" id="3.30.830.10">
    <property type="entry name" value="Metalloenzyme, LuxS/M16 peptidase-like"/>
    <property type="match status" value="2"/>
</dbReference>
<feature type="signal peptide" evidence="6">
    <location>
        <begin position="1"/>
        <end position="19"/>
    </location>
</feature>
<evidence type="ECO:0000259" key="7">
    <source>
        <dbReference type="Pfam" id="PF00675"/>
    </source>
</evidence>
<keyword evidence="4" id="KW-0862">Zinc</keyword>
<feature type="domain" description="Peptidase M16 C-terminal" evidence="8">
    <location>
        <begin position="207"/>
        <end position="377"/>
    </location>
</feature>
<dbReference type="InterPro" id="IPR011249">
    <property type="entry name" value="Metalloenz_LuxS/M16"/>
</dbReference>
<organism evidence="9 10">
    <name type="scientific">candidate division WOR-1 bacterium DG_54_3</name>
    <dbReference type="NCBI Taxonomy" id="1703775"/>
    <lineage>
        <taxon>Bacteria</taxon>
        <taxon>Bacillati</taxon>
        <taxon>Saganbacteria</taxon>
    </lineage>
</organism>
<dbReference type="Pfam" id="PF05193">
    <property type="entry name" value="Peptidase_M16_C"/>
    <property type="match status" value="1"/>
</dbReference>
<proteinExistence type="inferred from homology"/>
<evidence type="ECO:0000256" key="2">
    <source>
        <dbReference type="ARBA" id="ARBA00022670"/>
    </source>
</evidence>
<dbReference type="AlphaFoldDB" id="A0A0S7Y553"/>
<keyword evidence="5" id="KW-0482">Metalloprotease</keyword>
<dbReference type="GO" id="GO:0008237">
    <property type="term" value="F:metallopeptidase activity"/>
    <property type="evidence" value="ECO:0007669"/>
    <property type="project" value="UniProtKB-KW"/>
</dbReference>
<comment type="caution">
    <text evidence="9">The sequence shown here is derived from an EMBL/GenBank/DDBJ whole genome shotgun (WGS) entry which is preliminary data.</text>
</comment>
<evidence type="ECO:0000256" key="4">
    <source>
        <dbReference type="ARBA" id="ARBA00022833"/>
    </source>
</evidence>
<accession>A0A0S7Y553</accession>
<evidence type="ECO:0008006" key="11">
    <source>
        <dbReference type="Google" id="ProtNLM"/>
    </source>
</evidence>
<dbReference type="GO" id="GO:0046872">
    <property type="term" value="F:metal ion binding"/>
    <property type="evidence" value="ECO:0007669"/>
    <property type="project" value="InterPro"/>
</dbReference>
<dbReference type="SUPFAM" id="SSF63411">
    <property type="entry name" value="LuxS/MPP-like metallohydrolase"/>
    <property type="match status" value="2"/>
</dbReference>
<evidence type="ECO:0000313" key="9">
    <source>
        <dbReference type="EMBL" id="KPJ69885.1"/>
    </source>
</evidence>
<dbReference type="PANTHER" id="PTHR43690:SF17">
    <property type="entry name" value="PROTEIN YHJJ"/>
    <property type="match status" value="1"/>
</dbReference>